<keyword evidence="19" id="KW-1185">Reference proteome</keyword>
<dbReference type="SMART" id="SM00098">
    <property type="entry name" value="alkPPc"/>
    <property type="match status" value="1"/>
</dbReference>
<comment type="catalytic activity">
    <reaction evidence="16">
        <text>a phosphate monoester + H2O = an alcohol + phosphate</text>
        <dbReference type="Rhea" id="RHEA:15017"/>
        <dbReference type="ChEBI" id="CHEBI:15377"/>
        <dbReference type="ChEBI" id="CHEBI:30879"/>
        <dbReference type="ChEBI" id="CHEBI:43474"/>
        <dbReference type="ChEBI" id="CHEBI:67140"/>
        <dbReference type="EC" id="3.1.3.1"/>
    </reaction>
</comment>
<evidence type="ECO:0000256" key="12">
    <source>
        <dbReference type="ARBA" id="ARBA00023288"/>
    </source>
</evidence>
<keyword evidence="10" id="KW-0472">Membrane</keyword>
<feature type="binding site" evidence="14">
    <location>
        <position position="379"/>
    </location>
    <ligand>
        <name>Zn(2+)</name>
        <dbReference type="ChEBI" id="CHEBI:29105"/>
        <label>2</label>
    </ligand>
</feature>
<dbReference type="PANTHER" id="PTHR11596:SF91">
    <property type="entry name" value="ALKALINE PHOSPHATASE-RELATED"/>
    <property type="match status" value="1"/>
</dbReference>
<dbReference type="SUPFAM" id="SSF53649">
    <property type="entry name" value="Alkaline phosphatase-like"/>
    <property type="match status" value="1"/>
</dbReference>
<evidence type="ECO:0000256" key="13">
    <source>
        <dbReference type="PIRSR" id="PIRSR601952-1"/>
    </source>
</evidence>
<accession>A0A9J6CN25</accession>
<dbReference type="EC" id="3.1.3.1" evidence="3 16"/>
<evidence type="ECO:0000256" key="9">
    <source>
        <dbReference type="ARBA" id="ARBA00022842"/>
    </source>
</evidence>
<evidence type="ECO:0000256" key="8">
    <source>
        <dbReference type="ARBA" id="ARBA00022833"/>
    </source>
</evidence>
<comment type="cofactor">
    <cofactor evidence="14">
        <name>Zn(2+)</name>
        <dbReference type="ChEBI" id="CHEBI:29105"/>
    </cofactor>
    <text evidence="14">Binds 2 Zn(2+) ions.</text>
</comment>
<feature type="active site" description="Phosphoserine intermediate" evidence="13">
    <location>
        <position position="111"/>
    </location>
</feature>
<sequence>MVTFTPLLIFFLAAFTAADKLHPHVDFNDRDSSDEDWFSQGYKYVQENANLKENTKTAKNIIFFLGDGMSIATVTATRAYLGNENMQLAFEKFPYYGLSKTYCVDAQVPDSACTGTAFLCGVKSTFFGLGLTANVTGEQCSFSENDIAYSVLKWAQDAGKATGIVTTARLTDATPAAAYSHVPSRLHEYDIGTCNPTTSTFKDIADQLINFGEGKNIKVALGGGRRSFLPTSVVDEEGTSGFRQDGRNLINEYLADRSRKGTAKYVWNREQLNNIEASKTDYLLGLFEADHMMFQLDVDASGRNALEPYLAEMTKKAIEILKKEKNGFFLLVEGGRIDHGHHANWPKKAMQEAVEFSKAVEVARSLLDDEDTLFVTTSDHSHVFTISGYPVRQNDILKTAGKGDDQLPYETLSYGNGPGYYSTYTATGRRDITNDNFADINRMHASSVPLSFETHAAEDVGVFAIGPWSHLFHGSYEQNTIPLAMAYAAKIGPYK</sequence>
<comment type="subcellular location">
    <subcellularLocation>
        <location evidence="1">Cell membrane</location>
        <topology evidence="1">Lipid-anchor</topology>
        <topology evidence="1">GPI-anchor</topology>
    </subcellularLocation>
</comment>
<feature type="chain" id="PRO_5039911669" description="Alkaline phosphatase" evidence="17">
    <location>
        <begin position="19"/>
        <end position="495"/>
    </location>
</feature>
<evidence type="ECO:0000256" key="1">
    <source>
        <dbReference type="ARBA" id="ARBA00004609"/>
    </source>
</evidence>
<feature type="binding site" evidence="14">
    <location>
        <position position="67"/>
    </location>
    <ligand>
        <name>Mg(2+)</name>
        <dbReference type="ChEBI" id="CHEBI:18420"/>
    </ligand>
</feature>
<feature type="binding site" evidence="14">
    <location>
        <position position="338"/>
    </location>
    <ligand>
        <name>Zn(2+)</name>
        <dbReference type="ChEBI" id="CHEBI:29105"/>
        <label>2</label>
    </ligand>
</feature>
<dbReference type="FunFam" id="3.40.720.10:FF:000008">
    <property type="entry name" value="Alkaline phosphatase"/>
    <property type="match status" value="1"/>
</dbReference>
<comment type="caution">
    <text evidence="18">The sequence shown here is derived from an EMBL/GenBank/DDBJ whole genome shotgun (WGS) entry which is preliminary data.</text>
</comment>
<dbReference type="PANTHER" id="PTHR11596">
    <property type="entry name" value="ALKALINE PHOSPHATASE"/>
    <property type="match status" value="1"/>
</dbReference>
<evidence type="ECO:0000256" key="17">
    <source>
        <dbReference type="SAM" id="SignalP"/>
    </source>
</evidence>
<name>A0A9J6CN25_POLVA</name>
<dbReference type="PROSITE" id="PS00123">
    <property type="entry name" value="ALKALINE_PHOSPHATASE"/>
    <property type="match status" value="1"/>
</dbReference>
<keyword evidence="11" id="KW-0325">Glycoprotein</keyword>
<keyword evidence="17" id="KW-0732">Signal</keyword>
<feature type="binding site" evidence="14">
    <location>
        <position position="67"/>
    </location>
    <ligand>
        <name>Zn(2+)</name>
        <dbReference type="ChEBI" id="CHEBI:29105"/>
        <label>2</label>
    </ligand>
</feature>
<dbReference type="Pfam" id="PF00245">
    <property type="entry name" value="Alk_phosphatase"/>
    <property type="match status" value="1"/>
</dbReference>
<feature type="binding site" evidence="14">
    <location>
        <position position="333"/>
    </location>
    <ligand>
        <name>Mg(2+)</name>
        <dbReference type="ChEBI" id="CHEBI:18420"/>
    </ligand>
</feature>
<dbReference type="CDD" id="cd16012">
    <property type="entry name" value="ALP"/>
    <property type="match status" value="1"/>
</dbReference>
<dbReference type="OrthoDB" id="5818554at2759"/>
<feature type="binding site" evidence="14">
    <location>
        <position position="455"/>
    </location>
    <ligand>
        <name>Zn(2+)</name>
        <dbReference type="ChEBI" id="CHEBI:29105"/>
        <label>2</label>
    </ligand>
</feature>
<evidence type="ECO:0000256" key="2">
    <source>
        <dbReference type="ARBA" id="ARBA00005984"/>
    </source>
</evidence>
<dbReference type="Proteomes" id="UP001107558">
    <property type="component" value="Chromosome 1"/>
</dbReference>
<keyword evidence="6 14" id="KW-0479">Metal-binding</keyword>
<dbReference type="PRINTS" id="PR00113">
    <property type="entry name" value="ALKPHPHTASE"/>
</dbReference>
<dbReference type="GO" id="GO:0046872">
    <property type="term" value="F:metal ion binding"/>
    <property type="evidence" value="ECO:0007669"/>
    <property type="project" value="UniProtKB-KW"/>
</dbReference>
<dbReference type="AlphaFoldDB" id="A0A9J6CN25"/>
<comment type="cofactor">
    <cofactor evidence="14">
        <name>Mg(2+)</name>
        <dbReference type="ChEBI" id="CHEBI:18420"/>
    </cofactor>
    <text evidence="14">Binds 1 Mg(2+) ion.</text>
</comment>
<evidence type="ECO:0000256" key="4">
    <source>
        <dbReference type="ARBA" id="ARBA00022475"/>
    </source>
</evidence>
<evidence type="ECO:0000313" key="19">
    <source>
        <dbReference type="Proteomes" id="UP001107558"/>
    </source>
</evidence>
<keyword evidence="12" id="KW-0449">Lipoprotein</keyword>
<evidence type="ECO:0000313" key="18">
    <source>
        <dbReference type="EMBL" id="KAG5683698.1"/>
    </source>
</evidence>
<dbReference type="Gene3D" id="3.40.720.10">
    <property type="entry name" value="Alkaline Phosphatase, subunit A"/>
    <property type="match status" value="1"/>
</dbReference>
<comment type="similarity">
    <text evidence="2 15">Belongs to the alkaline phosphatase family.</text>
</comment>
<feature type="binding site" evidence="14">
    <location>
        <position position="174"/>
    </location>
    <ligand>
        <name>Mg(2+)</name>
        <dbReference type="ChEBI" id="CHEBI:18420"/>
    </ligand>
</feature>
<evidence type="ECO:0000256" key="5">
    <source>
        <dbReference type="ARBA" id="ARBA00022622"/>
    </source>
</evidence>
<evidence type="ECO:0000256" key="3">
    <source>
        <dbReference type="ARBA" id="ARBA00012647"/>
    </source>
</evidence>
<dbReference type="InterPro" id="IPR018299">
    <property type="entry name" value="Alkaline_phosphatase_AS"/>
</dbReference>
<evidence type="ECO:0000256" key="15">
    <source>
        <dbReference type="RuleBase" id="RU003946"/>
    </source>
</evidence>
<keyword evidence="4" id="KW-1003">Cell membrane</keyword>
<dbReference type="EMBL" id="JADBJN010000001">
    <property type="protein sequence ID" value="KAG5683698.1"/>
    <property type="molecule type" value="Genomic_DNA"/>
</dbReference>
<reference evidence="18" key="1">
    <citation type="submission" date="2021-03" db="EMBL/GenBank/DDBJ databases">
        <title>Chromosome level genome of the anhydrobiotic midge Polypedilum vanderplanki.</title>
        <authorList>
            <person name="Yoshida Y."/>
            <person name="Kikawada T."/>
            <person name="Gusev O."/>
        </authorList>
    </citation>
    <scope>NUCLEOTIDE SEQUENCE</scope>
    <source>
        <strain evidence="18">NIAS01</strain>
        <tissue evidence="18">Whole body or cell culture</tissue>
    </source>
</reference>
<dbReference type="InterPro" id="IPR001952">
    <property type="entry name" value="Alkaline_phosphatase"/>
</dbReference>
<evidence type="ECO:0000256" key="10">
    <source>
        <dbReference type="ARBA" id="ARBA00023136"/>
    </source>
</evidence>
<keyword evidence="5" id="KW-0336">GPI-anchor</keyword>
<dbReference type="InterPro" id="IPR017850">
    <property type="entry name" value="Alkaline_phosphatase_core_sf"/>
</dbReference>
<dbReference type="GO" id="GO:0004035">
    <property type="term" value="F:alkaline phosphatase activity"/>
    <property type="evidence" value="ECO:0007669"/>
    <property type="project" value="UniProtKB-EC"/>
</dbReference>
<dbReference type="GO" id="GO:0005886">
    <property type="term" value="C:plasma membrane"/>
    <property type="evidence" value="ECO:0007669"/>
    <property type="project" value="UniProtKB-SubCell"/>
</dbReference>
<keyword evidence="9 14" id="KW-0460">Magnesium</keyword>
<protein>
    <recommendedName>
        <fullName evidence="3 16">Alkaline phosphatase</fullName>
        <ecNumber evidence="3 16">3.1.3.1</ecNumber>
    </recommendedName>
</protein>
<feature type="binding site" evidence="14">
    <location>
        <position position="380"/>
    </location>
    <ligand>
        <name>Zn(2+)</name>
        <dbReference type="ChEBI" id="CHEBI:29105"/>
        <label>2</label>
    </ligand>
</feature>
<evidence type="ECO:0000256" key="14">
    <source>
        <dbReference type="PIRSR" id="PIRSR601952-2"/>
    </source>
</evidence>
<proteinExistence type="inferred from homology"/>
<keyword evidence="8 14" id="KW-0862">Zinc</keyword>
<keyword evidence="7 16" id="KW-0378">Hydrolase</keyword>
<evidence type="ECO:0000256" key="11">
    <source>
        <dbReference type="ARBA" id="ARBA00023180"/>
    </source>
</evidence>
<evidence type="ECO:0000256" key="6">
    <source>
        <dbReference type="ARBA" id="ARBA00022723"/>
    </source>
</evidence>
<organism evidence="18 19">
    <name type="scientific">Polypedilum vanderplanki</name>
    <name type="common">Sleeping chironomid midge</name>
    <dbReference type="NCBI Taxonomy" id="319348"/>
    <lineage>
        <taxon>Eukaryota</taxon>
        <taxon>Metazoa</taxon>
        <taxon>Ecdysozoa</taxon>
        <taxon>Arthropoda</taxon>
        <taxon>Hexapoda</taxon>
        <taxon>Insecta</taxon>
        <taxon>Pterygota</taxon>
        <taxon>Neoptera</taxon>
        <taxon>Endopterygota</taxon>
        <taxon>Diptera</taxon>
        <taxon>Nematocera</taxon>
        <taxon>Chironomoidea</taxon>
        <taxon>Chironomidae</taxon>
        <taxon>Chironominae</taxon>
        <taxon>Polypedilum</taxon>
        <taxon>Polypedilum</taxon>
    </lineage>
</organism>
<feature type="binding site" evidence="14">
    <location>
        <position position="172"/>
    </location>
    <ligand>
        <name>Mg(2+)</name>
        <dbReference type="ChEBI" id="CHEBI:18420"/>
    </ligand>
</feature>
<evidence type="ECO:0000256" key="16">
    <source>
        <dbReference type="RuleBase" id="RU003947"/>
    </source>
</evidence>
<evidence type="ECO:0000256" key="7">
    <source>
        <dbReference type="ARBA" id="ARBA00022801"/>
    </source>
</evidence>
<feature type="binding site" evidence="14">
    <location>
        <position position="342"/>
    </location>
    <ligand>
        <name>Zn(2+)</name>
        <dbReference type="ChEBI" id="CHEBI:29105"/>
        <label>2</label>
    </ligand>
</feature>
<feature type="signal peptide" evidence="17">
    <location>
        <begin position="1"/>
        <end position="18"/>
    </location>
</feature>
<gene>
    <name evidence="18" type="ORF">PVAND_012964</name>
</gene>
<dbReference type="GO" id="GO:0098552">
    <property type="term" value="C:side of membrane"/>
    <property type="evidence" value="ECO:0007669"/>
    <property type="project" value="UniProtKB-KW"/>
</dbReference>